<evidence type="ECO:0000256" key="2">
    <source>
        <dbReference type="ARBA" id="ARBA00011255"/>
    </source>
</evidence>
<reference evidence="9" key="1">
    <citation type="journal article" date="2019" name="Int. J. Syst. Evol. Microbiol.">
        <title>The Global Catalogue of Microorganisms (GCM) 10K type strain sequencing project: providing services to taxonomists for standard genome sequencing and annotation.</title>
        <authorList>
            <consortium name="The Broad Institute Genomics Platform"/>
            <consortium name="The Broad Institute Genome Sequencing Center for Infectious Disease"/>
            <person name="Wu L."/>
            <person name="Ma J."/>
        </authorList>
    </citation>
    <scope>NUCLEOTIDE SEQUENCE [LARGE SCALE GENOMIC DNA]</scope>
    <source>
        <strain evidence="9">CGMCC 1.12750</strain>
    </source>
</reference>
<keyword evidence="9" id="KW-1185">Reference proteome</keyword>
<comment type="similarity">
    <text evidence="1 5">Belongs to the FliD family.</text>
</comment>
<evidence type="ECO:0000259" key="7">
    <source>
        <dbReference type="Pfam" id="PF07195"/>
    </source>
</evidence>
<dbReference type="Pfam" id="PF07195">
    <property type="entry name" value="FliD_C"/>
    <property type="match status" value="1"/>
</dbReference>
<keyword evidence="8" id="KW-0969">Cilium</keyword>
<organism evidence="8 9">
    <name type="scientific">Plastorhodobacter daqingensis</name>
    <dbReference type="NCBI Taxonomy" id="1387281"/>
    <lineage>
        <taxon>Bacteria</taxon>
        <taxon>Pseudomonadati</taxon>
        <taxon>Pseudomonadota</taxon>
        <taxon>Alphaproteobacteria</taxon>
        <taxon>Rhodobacterales</taxon>
        <taxon>Paracoccaceae</taxon>
        <taxon>Plastorhodobacter</taxon>
    </lineage>
</organism>
<evidence type="ECO:0000256" key="4">
    <source>
        <dbReference type="ARBA" id="ARBA00023143"/>
    </source>
</evidence>
<accession>A0ABW2UKI6</accession>
<keyword evidence="8" id="KW-0282">Flagellum</keyword>
<dbReference type="Proteomes" id="UP001596516">
    <property type="component" value="Unassembled WGS sequence"/>
</dbReference>
<dbReference type="EMBL" id="JBHTFQ010000002">
    <property type="protein sequence ID" value="MFC7703717.1"/>
    <property type="molecule type" value="Genomic_DNA"/>
</dbReference>
<sequence length="541" mass="56258">MNDILSTLNTRGSGLNLGQLASSLVTAEIAPKRQAIEARLREADLSVSALSRLRGALAGLQAGLAGTRAAGAPIGLSSSSAVAVSVTDPTRAREVTQAIEVRSLARAQVLEFGGFSSAEAAVGGGTIRLDRGRLLSDGFAPQADPQEISLPDGATLQDLARALDRLEGVSAWIVDKGDGTVSLALRGAEGAANALSLTVTPGQDGSDLARFDTSAGPADHQITAASDAEIVVDGITLRRPRNLIDDVLPGAVLALAAATPGPVTVMLGRDPQAAQAAMRELVDQINTARGSLRELTARAGPGVKAGPLAADTTAVALERQLASLTTAPLVGFGPQPLFLAQFGLRTERDGTLTLDAATFDRAFAADPAALDAVFRTRLAADTAGITVAGAPRPGAAPGSYRFALDPETGSATLGGSAMISRSLEDGRTQYLALEGPLGGVIVTPDPGLTEAEIRLGISLSDRLGSFLTRITGRNGELDLRERQIDTRRGEDDARLAALEERAALLEERYRSRFAAMEQMISQLKSTGNYMESLMEAWNRKD</sequence>
<feature type="domain" description="Flagellar hook-associated protein 2 C-terminal" evidence="7">
    <location>
        <begin position="225"/>
        <end position="524"/>
    </location>
</feature>
<dbReference type="RefSeq" id="WP_377400532.1">
    <property type="nucleotide sequence ID" value="NZ_JBHTFQ010000002.1"/>
</dbReference>
<evidence type="ECO:0000256" key="1">
    <source>
        <dbReference type="ARBA" id="ARBA00009764"/>
    </source>
</evidence>
<name>A0ABW2UKI6_9RHOB</name>
<proteinExistence type="inferred from homology"/>
<evidence type="ECO:0000313" key="8">
    <source>
        <dbReference type="EMBL" id="MFC7703717.1"/>
    </source>
</evidence>
<comment type="subcellular location">
    <subcellularLocation>
        <location evidence="5">Secreted</location>
    </subcellularLocation>
    <subcellularLocation>
        <location evidence="5">Bacterial flagellum</location>
    </subcellularLocation>
</comment>
<keyword evidence="3" id="KW-0175">Coiled coil</keyword>
<comment type="function">
    <text evidence="5">Required for morphogenesis and for the elongation of the flagellar filament by facilitating polymerization of the flagellin monomers at the tip of growing filament. Forms a capping structure, which prevents flagellin subunits (transported through the central channel of the flagellum) from leaking out without polymerization at the distal end.</text>
</comment>
<comment type="subunit">
    <text evidence="2 5">Homopentamer.</text>
</comment>
<evidence type="ECO:0000313" key="9">
    <source>
        <dbReference type="Proteomes" id="UP001596516"/>
    </source>
</evidence>
<evidence type="ECO:0000256" key="3">
    <source>
        <dbReference type="ARBA" id="ARBA00023054"/>
    </source>
</evidence>
<dbReference type="PANTHER" id="PTHR30288">
    <property type="entry name" value="FLAGELLAR CAP/ASSEMBLY PROTEIN FLID"/>
    <property type="match status" value="1"/>
</dbReference>
<dbReference type="InterPro" id="IPR010809">
    <property type="entry name" value="FliD_C"/>
</dbReference>
<dbReference type="PANTHER" id="PTHR30288:SF0">
    <property type="entry name" value="FLAGELLAR HOOK-ASSOCIATED PROTEIN 2"/>
    <property type="match status" value="1"/>
</dbReference>
<gene>
    <name evidence="8" type="primary">fliD</name>
    <name evidence="8" type="ORF">ACFQXB_05880</name>
</gene>
<dbReference type="InterPro" id="IPR003481">
    <property type="entry name" value="FliD_N"/>
</dbReference>
<keyword evidence="5" id="KW-0964">Secreted</keyword>
<comment type="caution">
    <text evidence="8">The sequence shown here is derived from an EMBL/GenBank/DDBJ whole genome shotgun (WGS) entry which is preliminary data.</text>
</comment>
<keyword evidence="4 5" id="KW-0975">Bacterial flagellum</keyword>
<dbReference type="InterPro" id="IPR040026">
    <property type="entry name" value="FliD"/>
</dbReference>
<evidence type="ECO:0000256" key="5">
    <source>
        <dbReference type="RuleBase" id="RU362066"/>
    </source>
</evidence>
<protein>
    <recommendedName>
        <fullName evidence="5">Flagellar hook-associated protein 2</fullName>
        <shortName evidence="5">HAP2</shortName>
    </recommendedName>
    <alternativeName>
        <fullName evidence="5">Flagellar cap protein</fullName>
    </alternativeName>
</protein>
<evidence type="ECO:0000259" key="6">
    <source>
        <dbReference type="Pfam" id="PF02465"/>
    </source>
</evidence>
<feature type="domain" description="Flagellar hook-associated protein 2 N-terminal" evidence="6">
    <location>
        <begin position="13"/>
        <end position="108"/>
    </location>
</feature>
<keyword evidence="8" id="KW-0966">Cell projection</keyword>
<dbReference type="Pfam" id="PF02465">
    <property type="entry name" value="FliD_N"/>
    <property type="match status" value="1"/>
</dbReference>